<organism evidence="2 3">
    <name type="scientific">Apiospora rasikravindrae</name>
    <dbReference type="NCBI Taxonomy" id="990691"/>
    <lineage>
        <taxon>Eukaryota</taxon>
        <taxon>Fungi</taxon>
        <taxon>Dikarya</taxon>
        <taxon>Ascomycota</taxon>
        <taxon>Pezizomycotina</taxon>
        <taxon>Sordariomycetes</taxon>
        <taxon>Xylariomycetidae</taxon>
        <taxon>Amphisphaeriales</taxon>
        <taxon>Apiosporaceae</taxon>
        <taxon>Apiospora</taxon>
    </lineage>
</organism>
<evidence type="ECO:0000256" key="1">
    <source>
        <dbReference type="SAM" id="MobiDB-lite"/>
    </source>
</evidence>
<dbReference type="EMBL" id="JAQQWK010000014">
    <property type="protein sequence ID" value="KAK8016994.1"/>
    <property type="molecule type" value="Genomic_DNA"/>
</dbReference>
<feature type="region of interest" description="Disordered" evidence="1">
    <location>
        <begin position="1"/>
        <end position="75"/>
    </location>
</feature>
<reference evidence="2 3" key="1">
    <citation type="submission" date="2023-01" db="EMBL/GenBank/DDBJ databases">
        <title>Analysis of 21 Apiospora genomes using comparative genomics revels a genus with tremendous synthesis potential of carbohydrate active enzymes and secondary metabolites.</title>
        <authorList>
            <person name="Sorensen T."/>
        </authorList>
    </citation>
    <scope>NUCLEOTIDE SEQUENCE [LARGE SCALE GENOMIC DNA]</scope>
    <source>
        <strain evidence="2 3">CBS 33761</strain>
    </source>
</reference>
<comment type="caution">
    <text evidence="2">The sequence shown here is derived from an EMBL/GenBank/DDBJ whole genome shotgun (WGS) entry which is preliminary data.</text>
</comment>
<keyword evidence="3" id="KW-1185">Reference proteome</keyword>
<name>A0ABR1RPU6_9PEZI</name>
<evidence type="ECO:0000313" key="2">
    <source>
        <dbReference type="EMBL" id="KAK8016994.1"/>
    </source>
</evidence>
<protein>
    <submittedName>
        <fullName evidence="2">Uncharacterized protein</fullName>
    </submittedName>
</protein>
<feature type="compositionally biased region" description="Polar residues" evidence="1">
    <location>
        <begin position="1"/>
        <end position="12"/>
    </location>
</feature>
<evidence type="ECO:0000313" key="3">
    <source>
        <dbReference type="Proteomes" id="UP001444661"/>
    </source>
</evidence>
<dbReference type="Proteomes" id="UP001444661">
    <property type="component" value="Unassembled WGS sequence"/>
</dbReference>
<sequence>MSSGNYGNTITGQGEDDKAGLGYQDPPNYTEDIEDDPQGTQPSGTGDDVPAYNDPGANAGGFVPAQTEEGKKVTP</sequence>
<gene>
    <name evidence="2" type="ORF">PG993_015183</name>
</gene>
<accession>A0ABR1RPU6</accession>
<proteinExistence type="predicted"/>